<dbReference type="EMBL" id="RCUX01000011">
    <property type="protein sequence ID" value="RLP74314.1"/>
    <property type="molecule type" value="Genomic_DNA"/>
</dbReference>
<dbReference type="GO" id="GO:0022857">
    <property type="term" value="F:transmembrane transporter activity"/>
    <property type="evidence" value="ECO:0007669"/>
    <property type="project" value="InterPro"/>
</dbReference>
<feature type="transmembrane region" description="Helical" evidence="8">
    <location>
        <begin position="28"/>
        <end position="48"/>
    </location>
</feature>
<keyword evidence="4" id="KW-1003">Cell membrane</keyword>
<accession>A0A3L7A2M3</accession>
<comment type="subcellular location">
    <subcellularLocation>
        <location evidence="1">Cell membrane</location>
        <topology evidence="1">Multi-pass membrane protein</topology>
    </subcellularLocation>
</comment>
<keyword evidence="3" id="KW-0813">Transport</keyword>
<dbReference type="GO" id="GO:0005886">
    <property type="term" value="C:plasma membrane"/>
    <property type="evidence" value="ECO:0007669"/>
    <property type="project" value="UniProtKB-SubCell"/>
</dbReference>
<evidence type="ECO:0000313" key="10">
    <source>
        <dbReference type="Proteomes" id="UP000272503"/>
    </source>
</evidence>
<evidence type="ECO:0000256" key="7">
    <source>
        <dbReference type="ARBA" id="ARBA00023136"/>
    </source>
</evidence>
<evidence type="ECO:0000256" key="3">
    <source>
        <dbReference type="ARBA" id="ARBA00022448"/>
    </source>
</evidence>
<name>A0A3L7A2M3_9MICO</name>
<dbReference type="Proteomes" id="UP000272503">
    <property type="component" value="Unassembled WGS sequence"/>
</dbReference>
<keyword evidence="7 8" id="KW-0472">Membrane</keyword>
<proteinExistence type="inferred from homology"/>
<dbReference type="AlphaFoldDB" id="A0A3L7A2M3"/>
<evidence type="ECO:0000256" key="8">
    <source>
        <dbReference type="SAM" id="Phobius"/>
    </source>
</evidence>
<evidence type="ECO:0000256" key="2">
    <source>
        <dbReference type="ARBA" id="ARBA00007935"/>
    </source>
</evidence>
<dbReference type="RefSeq" id="WP_121649395.1">
    <property type="nucleotide sequence ID" value="NZ_RCUX01000011.1"/>
</dbReference>
<dbReference type="OrthoDB" id="4455417at2"/>
<evidence type="ECO:0000313" key="9">
    <source>
        <dbReference type="EMBL" id="RLP74314.1"/>
    </source>
</evidence>
<reference evidence="9 10" key="1">
    <citation type="submission" date="2018-10" db="EMBL/GenBank/DDBJ databases">
        <authorList>
            <person name="Li J."/>
        </authorList>
    </citation>
    <scope>NUCLEOTIDE SEQUENCE [LARGE SCALE GENOMIC DNA]</scope>
    <source>
        <strain evidence="9 10">IF 016277</strain>
    </source>
</reference>
<dbReference type="CDD" id="cd06550">
    <property type="entry name" value="TM_ABC_iron-siderophores_like"/>
    <property type="match status" value="1"/>
</dbReference>
<feature type="transmembrane region" description="Helical" evidence="8">
    <location>
        <begin position="164"/>
        <end position="186"/>
    </location>
</feature>
<dbReference type="PANTHER" id="PTHR30472:SF24">
    <property type="entry name" value="FERRIC ENTEROBACTIN TRANSPORT SYSTEM PERMEASE PROTEIN FEPG"/>
    <property type="match status" value="1"/>
</dbReference>
<sequence length="350" mass="36218">MSALDTRPPRMLEIERGPLTRRISLRGALAVILALTAALLVSILALSLGDFVISPGDVIATLFGMGTPKQTLVVVEWRLPRALLALMLGAALGAAGAIFQSMTRNPLGSPDIIGFDAGAYTGALIVITSGTFGYLTIALGAFGGGLVAALAVYLLAFRRGFQGFRLIIVGIAVGSMLASVTSWLILNSELRVSMMAASWGMGTLNGAGWDRIVPAVACLVPLGVLCAVMADRMHLLEMGDDTAAALGVRTGRVRALLLVAGVGFSAVVITLAGPIAFIALAAPQIARRVARSAGVTLSGAAAFGALLLATSDLIAQRLFAPTQLPVGLVTVVLGGGYLVWLLIHEARRRR</sequence>
<organism evidence="9 10">
    <name type="scientific">Mycetocola tolaasinivorans</name>
    <dbReference type="NCBI Taxonomy" id="76635"/>
    <lineage>
        <taxon>Bacteria</taxon>
        <taxon>Bacillati</taxon>
        <taxon>Actinomycetota</taxon>
        <taxon>Actinomycetes</taxon>
        <taxon>Micrococcales</taxon>
        <taxon>Microbacteriaceae</taxon>
        <taxon>Mycetocola</taxon>
    </lineage>
</organism>
<dbReference type="SUPFAM" id="SSF81345">
    <property type="entry name" value="ABC transporter involved in vitamin B12 uptake, BtuC"/>
    <property type="match status" value="1"/>
</dbReference>
<feature type="transmembrane region" description="Helical" evidence="8">
    <location>
        <begin position="112"/>
        <end position="131"/>
    </location>
</feature>
<evidence type="ECO:0000256" key="1">
    <source>
        <dbReference type="ARBA" id="ARBA00004651"/>
    </source>
</evidence>
<evidence type="ECO:0000256" key="5">
    <source>
        <dbReference type="ARBA" id="ARBA00022692"/>
    </source>
</evidence>
<evidence type="ECO:0000256" key="6">
    <source>
        <dbReference type="ARBA" id="ARBA00022989"/>
    </source>
</evidence>
<dbReference type="Gene3D" id="1.10.3470.10">
    <property type="entry name" value="ABC transporter involved in vitamin B12 uptake, BtuC"/>
    <property type="match status" value="1"/>
</dbReference>
<feature type="transmembrane region" description="Helical" evidence="8">
    <location>
        <begin position="323"/>
        <end position="343"/>
    </location>
</feature>
<feature type="transmembrane region" description="Helical" evidence="8">
    <location>
        <begin position="255"/>
        <end position="281"/>
    </location>
</feature>
<comment type="similarity">
    <text evidence="2">Belongs to the binding-protein-dependent transport system permease family. FecCD subfamily.</text>
</comment>
<protein>
    <submittedName>
        <fullName evidence="9">Iron-enterobactin ABC transporter permease</fullName>
    </submittedName>
</protein>
<evidence type="ECO:0000256" key="4">
    <source>
        <dbReference type="ARBA" id="ARBA00022475"/>
    </source>
</evidence>
<dbReference type="Pfam" id="PF01032">
    <property type="entry name" value="FecCD"/>
    <property type="match status" value="1"/>
</dbReference>
<feature type="transmembrane region" description="Helical" evidence="8">
    <location>
        <begin position="82"/>
        <end position="100"/>
    </location>
</feature>
<feature type="transmembrane region" description="Helical" evidence="8">
    <location>
        <begin position="137"/>
        <end position="157"/>
    </location>
</feature>
<dbReference type="InterPro" id="IPR037294">
    <property type="entry name" value="ABC_BtuC-like"/>
</dbReference>
<dbReference type="PANTHER" id="PTHR30472">
    <property type="entry name" value="FERRIC ENTEROBACTIN TRANSPORT SYSTEM PERMEASE PROTEIN"/>
    <property type="match status" value="1"/>
</dbReference>
<feature type="transmembrane region" description="Helical" evidence="8">
    <location>
        <begin position="293"/>
        <end position="311"/>
    </location>
</feature>
<keyword evidence="5 8" id="KW-0812">Transmembrane</keyword>
<dbReference type="InterPro" id="IPR000522">
    <property type="entry name" value="ABC_transptr_permease_BtuC"/>
</dbReference>
<gene>
    <name evidence="9" type="ORF">D9V32_13255</name>
</gene>
<keyword evidence="10" id="KW-1185">Reference proteome</keyword>
<keyword evidence="6 8" id="KW-1133">Transmembrane helix</keyword>
<comment type="caution">
    <text evidence="9">The sequence shown here is derived from an EMBL/GenBank/DDBJ whole genome shotgun (WGS) entry which is preliminary data.</text>
</comment>
<dbReference type="GO" id="GO:0033214">
    <property type="term" value="P:siderophore-iron import into cell"/>
    <property type="evidence" value="ECO:0007669"/>
    <property type="project" value="TreeGrafter"/>
</dbReference>